<comment type="caution">
    <text evidence="2">The sequence shown here is derived from an EMBL/GenBank/DDBJ whole genome shotgun (WGS) entry which is preliminary data.</text>
</comment>
<gene>
    <name evidence="2" type="ORF">BSZ36_06410</name>
</gene>
<reference evidence="2 3" key="1">
    <citation type="submission" date="2016-11" db="EMBL/GenBank/DDBJ databases">
        <title>Study of marine rhodopsin-containing bacteria.</title>
        <authorList>
            <person name="Yoshizawa S."/>
            <person name="Kumagai Y."/>
            <person name="Kogure K."/>
        </authorList>
    </citation>
    <scope>NUCLEOTIDE SEQUENCE [LARGE SCALE GENOMIC DNA]</scope>
    <source>
        <strain evidence="2 3">SG-29</strain>
    </source>
</reference>
<protein>
    <recommendedName>
        <fullName evidence="4">Lipoprotein</fullName>
    </recommendedName>
</protein>
<dbReference type="PROSITE" id="PS51257">
    <property type="entry name" value="PROKAR_LIPOPROTEIN"/>
    <property type="match status" value="1"/>
</dbReference>
<dbReference type="EMBL" id="MQWB01000001">
    <property type="protein sequence ID" value="OZC02639.1"/>
    <property type="molecule type" value="Genomic_DNA"/>
</dbReference>
<evidence type="ECO:0008006" key="4">
    <source>
        <dbReference type="Google" id="ProtNLM"/>
    </source>
</evidence>
<feature type="region of interest" description="Disordered" evidence="1">
    <location>
        <begin position="95"/>
        <end position="117"/>
    </location>
</feature>
<keyword evidence="3" id="KW-1185">Reference proteome</keyword>
<name>A0A259TY12_9BACT</name>
<proteinExistence type="predicted"/>
<evidence type="ECO:0000313" key="2">
    <source>
        <dbReference type="EMBL" id="OZC02639.1"/>
    </source>
</evidence>
<accession>A0A259TY12</accession>
<dbReference type="RefSeq" id="WP_094547103.1">
    <property type="nucleotide sequence ID" value="NZ_MQWB01000001.1"/>
</dbReference>
<evidence type="ECO:0000256" key="1">
    <source>
        <dbReference type="SAM" id="MobiDB-lite"/>
    </source>
</evidence>
<dbReference type="Proteomes" id="UP000216446">
    <property type="component" value="Unassembled WGS sequence"/>
</dbReference>
<dbReference type="AlphaFoldDB" id="A0A259TY12"/>
<evidence type="ECO:0000313" key="3">
    <source>
        <dbReference type="Proteomes" id="UP000216446"/>
    </source>
</evidence>
<organism evidence="2 3">
    <name type="scientific">Rubricoccus marinus</name>
    <dbReference type="NCBI Taxonomy" id="716817"/>
    <lineage>
        <taxon>Bacteria</taxon>
        <taxon>Pseudomonadati</taxon>
        <taxon>Rhodothermota</taxon>
        <taxon>Rhodothermia</taxon>
        <taxon>Rhodothermales</taxon>
        <taxon>Rubricoccaceae</taxon>
        <taxon>Rubricoccus</taxon>
    </lineage>
</organism>
<sequence>MRSTPLLFLAACLIAGCDAIRGDADFEAKRIGSSFDTIGFRGDATAVADPAANGRQYTITLQDPDDLLIQMVYDSDDPFQGCTYYFRAREPARTNPTDRAVSGRVETGPGVFNLGPDPDTTVYDVSLEVQYRSDTVIEGRLRVNGYLDQGRRPDRGDPEGNPRFEIIGRFKARGENLMPDISDTIRPCP</sequence>
<dbReference type="InParanoid" id="A0A259TY12"/>